<proteinExistence type="predicted"/>
<sequence length="75" mass="8739">MIGVFYGRNLTEERSCHEKENRNAIVEIKRELNQFTIYYSVIVTLNDKKLAQITKLFLLITNLQENPQAIRSPGN</sequence>
<evidence type="ECO:0000313" key="1">
    <source>
        <dbReference type="EMBL" id="STT45904.1"/>
    </source>
</evidence>
<accession>A0A377VT80</accession>
<dbReference type="AlphaFoldDB" id="A0A377VT80"/>
<reference evidence="1 2" key="1">
    <citation type="submission" date="2018-06" db="EMBL/GenBank/DDBJ databases">
        <authorList>
            <consortium name="Pathogen Informatics"/>
            <person name="Doyle S."/>
        </authorList>
    </citation>
    <scope>NUCLEOTIDE SEQUENCE [LARGE SCALE GENOMIC DNA]</scope>
    <source>
        <strain evidence="1 2">NCTC9637</strain>
    </source>
</reference>
<dbReference type="EMBL" id="UGLB01000003">
    <property type="protein sequence ID" value="STT45904.1"/>
    <property type="molecule type" value="Genomic_DNA"/>
</dbReference>
<dbReference type="Proteomes" id="UP000255099">
    <property type="component" value="Unassembled WGS sequence"/>
</dbReference>
<protein>
    <submittedName>
        <fullName evidence="1">Uncharacterized protein</fullName>
    </submittedName>
</protein>
<evidence type="ECO:0000313" key="2">
    <source>
        <dbReference type="Proteomes" id="UP000255099"/>
    </source>
</evidence>
<name>A0A377VT80_KLEPN</name>
<organism evidence="1 2">
    <name type="scientific">Klebsiella pneumoniae</name>
    <dbReference type="NCBI Taxonomy" id="573"/>
    <lineage>
        <taxon>Bacteria</taxon>
        <taxon>Pseudomonadati</taxon>
        <taxon>Pseudomonadota</taxon>
        <taxon>Gammaproteobacteria</taxon>
        <taxon>Enterobacterales</taxon>
        <taxon>Enterobacteriaceae</taxon>
        <taxon>Klebsiella/Raoultella group</taxon>
        <taxon>Klebsiella</taxon>
        <taxon>Klebsiella pneumoniae complex</taxon>
    </lineage>
</organism>
<gene>
    <name evidence="1" type="ORF">NCTC9637_00760</name>
</gene>